<dbReference type="SMART" id="SM00355">
    <property type="entry name" value="ZnF_C2H2"/>
    <property type="match status" value="4"/>
</dbReference>
<evidence type="ECO:0000256" key="3">
    <source>
        <dbReference type="ARBA" id="ARBA00022737"/>
    </source>
</evidence>
<keyword evidence="2" id="KW-0479">Metal-binding</keyword>
<feature type="domain" description="C2H2-type" evidence="9">
    <location>
        <begin position="218"/>
        <end position="246"/>
    </location>
</feature>
<dbReference type="PROSITE" id="PS50157">
    <property type="entry name" value="ZINC_FINGER_C2H2_2"/>
    <property type="match status" value="4"/>
</dbReference>
<evidence type="ECO:0000256" key="2">
    <source>
        <dbReference type="ARBA" id="ARBA00022723"/>
    </source>
</evidence>
<keyword evidence="6" id="KW-0539">Nucleus</keyword>
<keyword evidence="11" id="KW-1185">Reference proteome</keyword>
<comment type="caution">
    <text evidence="10">The sequence shown here is derived from an EMBL/GenBank/DDBJ whole genome shotgun (WGS) entry which is preliminary data.</text>
</comment>
<evidence type="ECO:0000256" key="1">
    <source>
        <dbReference type="ARBA" id="ARBA00004123"/>
    </source>
</evidence>
<feature type="region of interest" description="Disordered" evidence="8">
    <location>
        <begin position="81"/>
        <end position="112"/>
    </location>
</feature>
<protein>
    <recommendedName>
        <fullName evidence="9">C2H2-type domain-containing protein</fullName>
    </recommendedName>
</protein>
<dbReference type="SUPFAM" id="SSF57667">
    <property type="entry name" value="beta-beta-alpha zinc fingers"/>
    <property type="match status" value="1"/>
</dbReference>
<name>A0ABP0FAJ0_CLALP</name>
<keyword evidence="3" id="KW-0677">Repeat</keyword>
<evidence type="ECO:0000259" key="9">
    <source>
        <dbReference type="PROSITE" id="PS50157"/>
    </source>
</evidence>
<proteinExistence type="predicted"/>
<evidence type="ECO:0000256" key="6">
    <source>
        <dbReference type="ARBA" id="ARBA00023242"/>
    </source>
</evidence>
<evidence type="ECO:0000256" key="7">
    <source>
        <dbReference type="PROSITE-ProRule" id="PRU00042"/>
    </source>
</evidence>
<dbReference type="PANTHER" id="PTHR24394:SF29">
    <property type="entry name" value="MYONEURIN"/>
    <property type="match status" value="1"/>
</dbReference>
<organism evidence="10 11">
    <name type="scientific">Clavelina lepadiformis</name>
    <name type="common">Light-bulb sea squirt</name>
    <name type="synonym">Ascidia lepadiformis</name>
    <dbReference type="NCBI Taxonomy" id="159417"/>
    <lineage>
        <taxon>Eukaryota</taxon>
        <taxon>Metazoa</taxon>
        <taxon>Chordata</taxon>
        <taxon>Tunicata</taxon>
        <taxon>Ascidiacea</taxon>
        <taxon>Aplousobranchia</taxon>
        <taxon>Clavelinidae</taxon>
        <taxon>Clavelina</taxon>
    </lineage>
</organism>
<feature type="compositionally biased region" description="Basic and acidic residues" evidence="8">
    <location>
        <begin position="187"/>
        <end position="201"/>
    </location>
</feature>
<keyword evidence="4 7" id="KW-0863">Zinc-finger</keyword>
<evidence type="ECO:0000313" key="11">
    <source>
        <dbReference type="Proteomes" id="UP001642483"/>
    </source>
</evidence>
<comment type="subcellular location">
    <subcellularLocation>
        <location evidence="1">Nucleus</location>
    </subcellularLocation>
</comment>
<feature type="domain" description="C2H2-type" evidence="9">
    <location>
        <begin position="300"/>
        <end position="329"/>
    </location>
</feature>
<dbReference type="PROSITE" id="PS00028">
    <property type="entry name" value="ZINC_FINGER_C2H2_1"/>
    <property type="match status" value="4"/>
</dbReference>
<evidence type="ECO:0000313" key="10">
    <source>
        <dbReference type="EMBL" id="CAK8675093.1"/>
    </source>
</evidence>
<reference evidence="10 11" key="1">
    <citation type="submission" date="2024-02" db="EMBL/GenBank/DDBJ databases">
        <authorList>
            <person name="Daric V."/>
            <person name="Darras S."/>
        </authorList>
    </citation>
    <scope>NUCLEOTIDE SEQUENCE [LARGE SCALE GENOMIC DNA]</scope>
</reference>
<evidence type="ECO:0000256" key="8">
    <source>
        <dbReference type="SAM" id="MobiDB-lite"/>
    </source>
</evidence>
<dbReference type="EMBL" id="CAWYQH010000013">
    <property type="protein sequence ID" value="CAK8675093.1"/>
    <property type="molecule type" value="Genomic_DNA"/>
</dbReference>
<gene>
    <name evidence="10" type="ORF">CVLEPA_LOCUS4714</name>
</gene>
<dbReference type="InterPro" id="IPR013087">
    <property type="entry name" value="Znf_C2H2_type"/>
</dbReference>
<sequence length="341" mass="38795">MMQKETNHPQKVHKKIFMIPHIKSGVLFINNQSLQAACPEKDLSSSVVACKGENIRSISPEGEVAQMTDNSLSKDKISSSFYEPVGRNEPADDDYSTDNTDESGDIVEDSFPTRTTSSCEPCVEDDEDKKLTASCQLCSRIFVNNASLKLHLRSHAVVDVGSVKNEGSKSVKISISEKQSNTFSEGDLIKSKNNEPKKRSLSEASDNLFNGNAKRMSYQCEFCNKIFTMASKLDYHIKHQHSDNRYLCKHCDKSYNNNVLLLEHLKTHTGERFQCHKCKRLVKVFETYKNHSTICLKYKFCCKICNEEFMSRRHYDRHMNSRAHAMKRANVMNVNGNTPPT</sequence>
<feature type="region of interest" description="Disordered" evidence="8">
    <location>
        <begin position="184"/>
        <end position="203"/>
    </location>
</feature>
<dbReference type="InterPro" id="IPR036236">
    <property type="entry name" value="Znf_C2H2_sf"/>
</dbReference>
<evidence type="ECO:0000256" key="4">
    <source>
        <dbReference type="ARBA" id="ARBA00022771"/>
    </source>
</evidence>
<feature type="compositionally biased region" description="Acidic residues" evidence="8">
    <location>
        <begin position="91"/>
        <end position="108"/>
    </location>
</feature>
<dbReference type="PANTHER" id="PTHR24394">
    <property type="entry name" value="ZINC FINGER PROTEIN"/>
    <property type="match status" value="1"/>
</dbReference>
<dbReference type="Pfam" id="PF00096">
    <property type="entry name" value="zf-C2H2"/>
    <property type="match status" value="2"/>
</dbReference>
<dbReference type="Pfam" id="PF12874">
    <property type="entry name" value="zf-met"/>
    <property type="match status" value="1"/>
</dbReference>
<dbReference type="Gene3D" id="3.30.160.60">
    <property type="entry name" value="Classic Zinc Finger"/>
    <property type="match status" value="2"/>
</dbReference>
<evidence type="ECO:0000256" key="5">
    <source>
        <dbReference type="ARBA" id="ARBA00022833"/>
    </source>
</evidence>
<feature type="domain" description="C2H2-type" evidence="9">
    <location>
        <begin position="133"/>
        <end position="156"/>
    </location>
</feature>
<keyword evidence="5" id="KW-0862">Zinc</keyword>
<dbReference type="Proteomes" id="UP001642483">
    <property type="component" value="Unassembled WGS sequence"/>
</dbReference>
<feature type="domain" description="C2H2-type" evidence="9">
    <location>
        <begin position="246"/>
        <end position="273"/>
    </location>
</feature>
<accession>A0ABP0FAJ0</accession>